<dbReference type="Pfam" id="PF13416">
    <property type="entry name" value="SBP_bac_8"/>
    <property type="match status" value="1"/>
</dbReference>
<feature type="signal peptide" evidence="6">
    <location>
        <begin position="1"/>
        <end position="25"/>
    </location>
</feature>
<dbReference type="PANTHER" id="PTHR30222">
    <property type="entry name" value="SPERMIDINE/PUTRESCINE-BINDING PERIPLASMIC PROTEIN"/>
    <property type="match status" value="1"/>
</dbReference>
<dbReference type="PANTHER" id="PTHR30222:SF12">
    <property type="entry name" value="NORSPERMIDINE SENSOR"/>
    <property type="match status" value="1"/>
</dbReference>
<dbReference type="InterPro" id="IPR006059">
    <property type="entry name" value="SBP"/>
</dbReference>
<keyword evidence="8" id="KW-1185">Reference proteome</keyword>
<reference evidence="8" key="1">
    <citation type="submission" date="2016-10" db="EMBL/GenBank/DDBJ databases">
        <authorList>
            <person name="Varghese N."/>
            <person name="Submissions S."/>
        </authorList>
    </citation>
    <scope>NUCLEOTIDE SEQUENCE [LARGE SCALE GENOMIC DNA]</scope>
    <source>
        <strain evidence="8">NRRL B-51270</strain>
    </source>
</reference>
<accession>A0A1H1YHD4</accession>
<evidence type="ECO:0000256" key="2">
    <source>
        <dbReference type="ARBA" id="ARBA00022448"/>
    </source>
</evidence>
<sequence>MKHLQKSLLALSTAVLLGTAASAQAEGELKIFNWSDYIAEDTIDNFEKETGIDVTYDVYDSNETLDARLLTGRSGFDIVVPSNHFLTKQIQAGVYQELDHSKLPNMKNLDPKLMEQLETVDPGAKHAIPYMWGTTGVGYNVEKVKAALGEDAPTDSWDLVFKPEVASKLAGCGIAMLDSGDEMITAALGYLGLDPNSNDPEDIKKAEEMLLKVREHVRYFHSSRYITDMANGNICAAVGFSGDIFQAAYRAEEAENGVDIAFTIPKEGAQLWFDMMAIPKDASNPDNAHTFINYILRPDVVAPITDYVAYANPNEAANELVDPEIIGDPAIYPTEETMKKLYVAKPRPMAAQRVMTRAWNRVKSGK</sequence>
<evidence type="ECO:0000313" key="7">
    <source>
        <dbReference type="EMBL" id="SDT20755.1"/>
    </source>
</evidence>
<keyword evidence="4 5" id="KW-0574">Periplasm</keyword>
<keyword evidence="3 6" id="KW-0732">Signal</keyword>
<evidence type="ECO:0000256" key="1">
    <source>
        <dbReference type="ARBA" id="ARBA00004418"/>
    </source>
</evidence>
<keyword evidence="2 5" id="KW-0813">Transport</keyword>
<dbReference type="GO" id="GO:0042597">
    <property type="term" value="C:periplasmic space"/>
    <property type="evidence" value="ECO:0007669"/>
    <property type="project" value="UniProtKB-SubCell"/>
</dbReference>
<evidence type="ECO:0000313" key="8">
    <source>
        <dbReference type="Proteomes" id="UP000243207"/>
    </source>
</evidence>
<dbReference type="Proteomes" id="UP000243207">
    <property type="component" value="Chromosome I"/>
</dbReference>
<dbReference type="SUPFAM" id="SSF53850">
    <property type="entry name" value="Periplasmic binding protein-like II"/>
    <property type="match status" value="1"/>
</dbReference>
<dbReference type="PRINTS" id="PR00909">
    <property type="entry name" value="SPERMDNBNDNG"/>
</dbReference>
<comment type="subcellular location">
    <subcellularLocation>
        <location evidence="1 5">Periplasm</location>
    </subcellularLocation>
</comment>
<comment type="similarity">
    <text evidence="5">Belongs to the bacterial solute-binding protein PotD/PotF family.</text>
</comment>
<dbReference type="Gene3D" id="3.40.190.10">
    <property type="entry name" value="Periplasmic binding protein-like II"/>
    <property type="match status" value="2"/>
</dbReference>
<organism evidence="7 8">
    <name type="scientific">Halopseudomonas xinjiangensis</name>
    <dbReference type="NCBI Taxonomy" id="487184"/>
    <lineage>
        <taxon>Bacteria</taxon>
        <taxon>Pseudomonadati</taxon>
        <taxon>Pseudomonadota</taxon>
        <taxon>Gammaproteobacteria</taxon>
        <taxon>Pseudomonadales</taxon>
        <taxon>Pseudomonadaceae</taxon>
        <taxon>Halopseudomonas</taxon>
    </lineage>
</organism>
<protein>
    <recommendedName>
        <fullName evidence="5">Putrescine-binding periplasmic protein</fullName>
    </recommendedName>
</protein>
<gene>
    <name evidence="7" type="ORF">SAMN05216421_3154</name>
</gene>
<comment type="function">
    <text evidence="5">Required for the activity of the bacterial periplasmic transport system of putrescine.</text>
</comment>
<dbReference type="AlphaFoldDB" id="A0A1H1YHD4"/>
<evidence type="ECO:0000256" key="4">
    <source>
        <dbReference type="ARBA" id="ARBA00022764"/>
    </source>
</evidence>
<feature type="chain" id="PRO_5009266550" description="Putrescine-binding periplasmic protein" evidence="6">
    <location>
        <begin position="26"/>
        <end position="366"/>
    </location>
</feature>
<dbReference type="GO" id="GO:0019808">
    <property type="term" value="F:polyamine binding"/>
    <property type="evidence" value="ECO:0007669"/>
    <property type="project" value="InterPro"/>
</dbReference>
<evidence type="ECO:0000256" key="5">
    <source>
        <dbReference type="PIRNR" id="PIRNR019574"/>
    </source>
</evidence>
<dbReference type="GO" id="GO:0015846">
    <property type="term" value="P:polyamine transport"/>
    <property type="evidence" value="ECO:0007669"/>
    <property type="project" value="InterPro"/>
</dbReference>
<dbReference type="RefSeq" id="WP_093396685.1">
    <property type="nucleotide sequence ID" value="NZ_LT629736.1"/>
</dbReference>
<dbReference type="OrthoDB" id="9769319at2"/>
<dbReference type="STRING" id="487184.SAMN05216421_3154"/>
<name>A0A1H1YHD4_9GAMM</name>
<dbReference type="PIRSF" id="PIRSF019574">
    <property type="entry name" value="Periplasmic_polyamine_BP"/>
    <property type="match status" value="1"/>
</dbReference>
<evidence type="ECO:0000256" key="3">
    <source>
        <dbReference type="ARBA" id="ARBA00022729"/>
    </source>
</evidence>
<proteinExistence type="inferred from homology"/>
<dbReference type="CDD" id="cd13659">
    <property type="entry name" value="PBP2_PotF"/>
    <property type="match status" value="1"/>
</dbReference>
<dbReference type="EMBL" id="LT629736">
    <property type="protein sequence ID" value="SDT20755.1"/>
    <property type="molecule type" value="Genomic_DNA"/>
</dbReference>
<evidence type="ECO:0000256" key="6">
    <source>
        <dbReference type="SAM" id="SignalP"/>
    </source>
</evidence>
<dbReference type="InterPro" id="IPR001188">
    <property type="entry name" value="Sperm_putr-bd"/>
</dbReference>